<reference evidence="2" key="2">
    <citation type="submission" date="2021-01" db="EMBL/GenBank/DDBJ databases">
        <authorList>
            <person name="Schikora-Tamarit M.A."/>
        </authorList>
    </citation>
    <scope>NUCLEOTIDE SEQUENCE</scope>
    <source>
        <strain evidence="2">CBS6075</strain>
    </source>
</reference>
<comment type="caution">
    <text evidence="2">The sequence shown here is derived from an EMBL/GenBank/DDBJ whole genome shotgun (WGS) entry which is preliminary data.</text>
</comment>
<keyword evidence="1" id="KW-1133">Transmembrane helix</keyword>
<keyword evidence="1" id="KW-0472">Membrane</keyword>
<evidence type="ECO:0000313" key="3">
    <source>
        <dbReference type="Proteomes" id="UP000769157"/>
    </source>
</evidence>
<dbReference type="Pfam" id="PF11055">
    <property type="entry name" value="Gsf2"/>
    <property type="match status" value="1"/>
</dbReference>
<proteinExistence type="predicted"/>
<dbReference type="OrthoDB" id="4076669at2759"/>
<keyword evidence="1" id="KW-0812">Transmembrane</keyword>
<evidence type="ECO:0000256" key="1">
    <source>
        <dbReference type="SAM" id="Phobius"/>
    </source>
</evidence>
<dbReference type="EMBL" id="JAEUBE010000055">
    <property type="protein sequence ID" value="KAH3671513.1"/>
    <property type="molecule type" value="Genomic_DNA"/>
</dbReference>
<dbReference type="GeneID" id="70232184"/>
<sequence length="362" mass="41432">MSKTEKYALDVYIRMNLDDERDYCFEVKETDTFRDLLKIFETLPLTLNPSLFYNRVPIGFKISRCPGILTMEGGLLFGREAADDKWLTTAPNDALVVSKVWPGQLLHPIWEERTFLKYSITAALLTWLYTDLPDFVSPTPGIGFTTILCKATCNLLEKYYSADFADHLRGELLSESTVLVQCVFFALNFFKVLIVYFALYFGAINPYSFTEKAPQVTREDLVAIGWTGAKKATLENFRESYRSYRIDQAGGVLKAHQAGLLTKLSTTTVTLGPEEGFNTPLDLMGKITLQQLEKQDKFQLSLDLLNAQEKLVHDELKDLDDKEFTLRYKKFRSLGPFKTTPEIEKIVQHRFEIEAEKESKKS</sequence>
<feature type="transmembrane region" description="Helical" evidence="1">
    <location>
        <begin position="178"/>
        <end position="201"/>
    </location>
</feature>
<name>A0A9P8PFX3_9ASCO</name>
<evidence type="ECO:0000313" key="2">
    <source>
        <dbReference type="EMBL" id="KAH3671513.1"/>
    </source>
</evidence>
<dbReference type="Proteomes" id="UP000769157">
    <property type="component" value="Unassembled WGS sequence"/>
</dbReference>
<gene>
    <name evidence="2" type="ORF">OGAPHI_000216</name>
</gene>
<dbReference type="InterPro" id="IPR022757">
    <property type="entry name" value="Gsf2"/>
</dbReference>
<dbReference type="AlphaFoldDB" id="A0A9P8PFX3"/>
<keyword evidence="3" id="KW-1185">Reference proteome</keyword>
<accession>A0A9P8PFX3</accession>
<organism evidence="2 3">
    <name type="scientific">Ogataea philodendri</name>
    <dbReference type="NCBI Taxonomy" id="1378263"/>
    <lineage>
        <taxon>Eukaryota</taxon>
        <taxon>Fungi</taxon>
        <taxon>Dikarya</taxon>
        <taxon>Ascomycota</taxon>
        <taxon>Saccharomycotina</taxon>
        <taxon>Pichiomycetes</taxon>
        <taxon>Pichiales</taxon>
        <taxon>Pichiaceae</taxon>
        <taxon>Ogataea</taxon>
    </lineage>
</organism>
<dbReference type="RefSeq" id="XP_046064689.1">
    <property type="nucleotide sequence ID" value="XM_046203019.1"/>
</dbReference>
<protein>
    <submittedName>
        <fullName evidence="2">Uncharacterized protein</fullName>
    </submittedName>
</protein>
<reference evidence="2" key="1">
    <citation type="journal article" date="2021" name="Open Biol.">
        <title>Shared evolutionary footprints suggest mitochondrial oxidative damage underlies multiple complex I losses in fungi.</title>
        <authorList>
            <person name="Schikora-Tamarit M.A."/>
            <person name="Marcet-Houben M."/>
            <person name="Nosek J."/>
            <person name="Gabaldon T."/>
        </authorList>
    </citation>
    <scope>NUCLEOTIDE SEQUENCE</scope>
    <source>
        <strain evidence="2">CBS6075</strain>
    </source>
</reference>